<feature type="transmembrane region" description="Helical" evidence="1">
    <location>
        <begin position="93"/>
        <end position="111"/>
    </location>
</feature>
<dbReference type="Proteomes" id="UP000614601">
    <property type="component" value="Unassembled WGS sequence"/>
</dbReference>
<evidence type="ECO:0000313" key="2">
    <source>
        <dbReference type="EMBL" id="CAD5205854.1"/>
    </source>
</evidence>
<proteinExistence type="predicted"/>
<dbReference type="EMBL" id="CAJFCW020000001">
    <property type="protein sequence ID" value="CAG9079557.1"/>
    <property type="molecule type" value="Genomic_DNA"/>
</dbReference>
<keyword evidence="1" id="KW-0472">Membrane</keyword>
<evidence type="ECO:0000256" key="1">
    <source>
        <dbReference type="SAM" id="Phobius"/>
    </source>
</evidence>
<dbReference type="AlphaFoldDB" id="A0A811JRF6"/>
<dbReference type="OrthoDB" id="10433771at2759"/>
<keyword evidence="1" id="KW-1133">Transmembrane helix</keyword>
<dbReference type="Proteomes" id="UP000783686">
    <property type="component" value="Unassembled WGS sequence"/>
</dbReference>
<name>A0A811JRF6_9BILA</name>
<feature type="transmembrane region" description="Helical" evidence="1">
    <location>
        <begin position="123"/>
        <end position="146"/>
    </location>
</feature>
<gene>
    <name evidence="2" type="ORF">BOKJ2_LOCUS538</name>
</gene>
<reference evidence="2" key="1">
    <citation type="submission" date="2020-09" db="EMBL/GenBank/DDBJ databases">
        <authorList>
            <person name="Kikuchi T."/>
        </authorList>
    </citation>
    <scope>NUCLEOTIDE SEQUENCE</scope>
    <source>
        <strain evidence="2">SH1</strain>
    </source>
</reference>
<dbReference type="EMBL" id="CAJFDH010000001">
    <property type="protein sequence ID" value="CAD5205854.1"/>
    <property type="molecule type" value="Genomic_DNA"/>
</dbReference>
<evidence type="ECO:0000313" key="3">
    <source>
        <dbReference type="Proteomes" id="UP000614601"/>
    </source>
</evidence>
<protein>
    <submittedName>
        <fullName evidence="2">Uncharacterized protein</fullName>
    </submittedName>
</protein>
<organism evidence="2 3">
    <name type="scientific">Bursaphelenchus okinawaensis</name>
    <dbReference type="NCBI Taxonomy" id="465554"/>
    <lineage>
        <taxon>Eukaryota</taxon>
        <taxon>Metazoa</taxon>
        <taxon>Ecdysozoa</taxon>
        <taxon>Nematoda</taxon>
        <taxon>Chromadorea</taxon>
        <taxon>Rhabditida</taxon>
        <taxon>Tylenchina</taxon>
        <taxon>Tylenchomorpha</taxon>
        <taxon>Aphelenchoidea</taxon>
        <taxon>Aphelenchoididae</taxon>
        <taxon>Bursaphelenchus</taxon>
    </lineage>
</organism>
<accession>A0A811JRF6</accession>
<feature type="transmembrane region" description="Helical" evidence="1">
    <location>
        <begin position="70"/>
        <end position="87"/>
    </location>
</feature>
<keyword evidence="3" id="KW-1185">Reference proteome</keyword>
<feature type="transmembrane region" description="Helical" evidence="1">
    <location>
        <begin position="166"/>
        <end position="185"/>
    </location>
</feature>
<sequence>MFSCVINLIDDIIYKWYRAVARNGHSGPSREHVFANYCARKFYVVFHILSIHLQIAYLIILLSSRHNWQVFAPILCCITYLLTYLGLFLQKRLLLLPHILSDSIIPLHYFSMMGRYSIKQHDFTLHMVMGGLIVLSGVFQWLFLLVILRDYCRVEKENEQDDRDCFWEIGQVYLIMFLFPLFIYVRYHRHDEKPKGGIFGFIRKYTLEPRGRARSRNREESDRCYTCSVISRFQANSISIPQ</sequence>
<keyword evidence="1" id="KW-0812">Transmembrane</keyword>
<comment type="caution">
    <text evidence="2">The sequence shown here is derived from an EMBL/GenBank/DDBJ whole genome shotgun (WGS) entry which is preliminary data.</text>
</comment>
<feature type="transmembrane region" description="Helical" evidence="1">
    <location>
        <begin position="42"/>
        <end position="63"/>
    </location>
</feature>